<dbReference type="Gene3D" id="3.30.1150.10">
    <property type="match status" value="1"/>
</dbReference>
<protein>
    <submittedName>
        <fullName evidence="2">Cell division and transport-associated protein TolA</fullName>
    </submittedName>
</protein>
<evidence type="ECO:0000313" key="3">
    <source>
        <dbReference type="Proteomes" id="UP000192656"/>
    </source>
</evidence>
<keyword evidence="3" id="KW-1185">Reference proteome</keyword>
<feature type="compositionally biased region" description="Basic and acidic residues" evidence="1">
    <location>
        <begin position="187"/>
        <end position="251"/>
    </location>
</feature>
<name>A0A1W2BE98_9HYPH</name>
<dbReference type="EMBL" id="FWXR01000006">
    <property type="protein sequence ID" value="SMC71080.1"/>
    <property type="molecule type" value="Genomic_DNA"/>
</dbReference>
<evidence type="ECO:0000256" key="1">
    <source>
        <dbReference type="SAM" id="MobiDB-lite"/>
    </source>
</evidence>
<gene>
    <name evidence="2" type="ORF">SAMN06297251_10687</name>
</gene>
<accession>A0A1W2BE98</accession>
<feature type="compositionally biased region" description="Pro residues" evidence="1">
    <location>
        <begin position="109"/>
        <end position="131"/>
    </location>
</feature>
<keyword evidence="2" id="KW-0132">Cell division</keyword>
<keyword evidence="2" id="KW-0131">Cell cycle</keyword>
<dbReference type="RefSeq" id="WP_084409746.1">
    <property type="nucleotide sequence ID" value="NZ_FWXR01000006.1"/>
</dbReference>
<dbReference type="Proteomes" id="UP000192656">
    <property type="component" value="Unassembled WGS sequence"/>
</dbReference>
<dbReference type="OrthoDB" id="7161229at2"/>
<organism evidence="2 3">
    <name type="scientific">Fulvimarina manganoxydans</name>
    <dbReference type="NCBI Taxonomy" id="937218"/>
    <lineage>
        <taxon>Bacteria</taxon>
        <taxon>Pseudomonadati</taxon>
        <taxon>Pseudomonadota</taxon>
        <taxon>Alphaproteobacteria</taxon>
        <taxon>Hyphomicrobiales</taxon>
        <taxon>Aurantimonadaceae</taxon>
        <taxon>Fulvimarina</taxon>
    </lineage>
</organism>
<feature type="compositionally biased region" description="Pro residues" evidence="1">
    <location>
        <begin position="170"/>
        <end position="179"/>
    </location>
</feature>
<dbReference type="AlphaFoldDB" id="A0A1W2BE98"/>
<reference evidence="2 3" key="1">
    <citation type="submission" date="2017-04" db="EMBL/GenBank/DDBJ databases">
        <authorList>
            <person name="Afonso C.L."/>
            <person name="Miller P.J."/>
            <person name="Scott M.A."/>
            <person name="Spackman E."/>
            <person name="Goraichik I."/>
            <person name="Dimitrov K.M."/>
            <person name="Suarez D.L."/>
            <person name="Swayne D.E."/>
        </authorList>
    </citation>
    <scope>NUCLEOTIDE SEQUENCE [LARGE SCALE GENOMIC DNA]</scope>
    <source>
        <strain evidence="2 3">CGMCC 1.10972</strain>
    </source>
</reference>
<dbReference type="STRING" id="937218.SAMN06297251_10687"/>
<dbReference type="GO" id="GO:0051301">
    <property type="term" value="P:cell division"/>
    <property type="evidence" value="ECO:0007669"/>
    <property type="project" value="UniProtKB-KW"/>
</dbReference>
<proteinExistence type="predicted"/>
<evidence type="ECO:0000313" key="2">
    <source>
        <dbReference type="EMBL" id="SMC71080.1"/>
    </source>
</evidence>
<feature type="region of interest" description="Disordered" evidence="1">
    <location>
        <begin position="49"/>
        <end position="266"/>
    </location>
</feature>
<sequence length="366" mass="39081">MKTGLVVSSIAHVVLLSWGLWSLAGPEPMSAIDNSLPVDLVPIEEFSQSVAGAEDAPMDETFNPEPTEEAPQPDQTAENAGANEVDLDALPTPRSAPRETVQTAAASAPPEPVAPPTPEAVPEPTPQPEPEPVAEPEPEPTPEPAPEVAETEPEPTPDPVTEAIAEAEPDPTPPVPRNVPVPKIKPKPPEPVRVAEARPEPEPKPQTREKPEKPRETEAQAPDKSDFDADKIAALLNREKSSGGGARRSDKPASLGGRETTGARLAQSEIDALRKATKECWYEPSGSFGAEGIVIEVSFELEPDGSLRSRPRVTATGGDAATRRAYESSASRAVQICAQQGRYRLSAQSYDAWSELTFNFRPGEAY</sequence>